<evidence type="ECO:0000313" key="11">
    <source>
        <dbReference type="EMBL" id="SFK48476.1"/>
    </source>
</evidence>
<name>A0A1I3ZXW2_9HYPH</name>
<evidence type="ECO:0000256" key="7">
    <source>
        <dbReference type="ARBA" id="ARBA00023004"/>
    </source>
</evidence>
<dbReference type="PANTHER" id="PTHR30352">
    <property type="entry name" value="PYRUVATE FORMATE-LYASE-ACTIVATING ENZYME"/>
    <property type="match status" value="1"/>
</dbReference>
<dbReference type="SFLD" id="SFLDF00392">
    <property type="entry name" value="YjjI_activase"/>
    <property type="match status" value="1"/>
</dbReference>
<keyword evidence="3" id="KW-0004">4Fe-4S</keyword>
<dbReference type="InterPro" id="IPR023912">
    <property type="entry name" value="YjjW_bact"/>
</dbReference>
<dbReference type="Pfam" id="PF04055">
    <property type="entry name" value="Radical_SAM"/>
    <property type="match status" value="1"/>
</dbReference>
<evidence type="ECO:0000256" key="3">
    <source>
        <dbReference type="ARBA" id="ARBA00022485"/>
    </source>
</evidence>
<sequence length="288" mass="31497">MNLPLATVSKVLKFSCVDGPGNRLVLFLQGCNFACPTCHNPHTMKLCNDCGDCVPECPTGALTIVQGKVVHDPNICDQCDRCLDVCPINANPKVTQYNVDDVLALLYQNKPFLNGITISGGEATTQLKFIIALFTAIKTDEKLKDLTCFIDSNGYLPEAAWKTVLPVTDGVMLDIKAFDNTLHSLLTTRSNQRVLASAKQLFAAGKLHELRYLLIPGRTDSSQEIKELADFVRALDSATPLRLNAFQHHGVKGEALTWPTMKEPDTERIAAELRSAGLTNVVVPAVYI</sequence>
<keyword evidence="4" id="KW-0949">S-adenosyl-L-methionine</keyword>
<organism evidence="11 12">
    <name type="scientific">Pseudovibrio ascidiaceicola</name>
    <dbReference type="NCBI Taxonomy" id="285279"/>
    <lineage>
        <taxon>Bacteria</taxon>
        <taxon>Pseudomonadati</taxon>
        <taxon>Pseudomonadota</taxon>
        <taxon>Alphaproteobacteria</taxon>
        <taxon>Hyphomicrobiales</taxon>
        <taxon>Stappiaceae</taxon>
        <taxon>Pseudovibrio</taxon>
    </lineage>
</organism>
<dbReference type="Gene3D" id="3.30.70.20">
    <property type="match status" value="1"/>
</dbReference>
<gene>
    <name evidence="11" type="ORF">SAMN04488518_105328</name>
</gene>
<dbReference type="PROSITE" id="PS51379">
    <property type="entry name" value="4FE4S_FER_2"/>
    <property type="match status" value="2"/>
</dbReference>
<dbReference type="Proteomes" id="UP000199598">
    <property type="component" value="Unassembled WGS sequence"/>
</dbReference>
<dbReference type="SUPFAM" id="SSF102114">
    <property type="entry name" value="Radical SAM enzymes"/>
    <property type="match status" value="1"/>
</dbReference>
<keyword evidence="5" id="KW-0479">Metal-binding</keyword>
<dbReference type="CDD" id="cd01335">
    <property type="entry name" value="Radical_SAM"/>
    <property type="match status" value="1"/>
</dbReference>
<evidence type="ECO:0000259" key="9">
    <source>
        <dbReference type="PROSITE" id="PS51379"/>
    </source>
</evidence>
<protein>
    <submittedName>
        <fullName evidence="11">Glycine radical enzyme activase, YjjW family</fullName>
    </submittedName>
</protein>
<keyword evidence="8" id="KW-0411">Iron-sulfur</keyword>
<dbReference type="InterPro" id="IPR001989">
    <property type="entry name" value="Radical_activat_CS"/>
</dbReference>
<dbReference type="PROSITE" id="PS01087">
    <property type="entry name" value="RADICAL_ACTIVATING"/>
    <property type="match status" value="1"/>
</dbReference>
<evidence type="ECO:0000256" key="1">
    <source>
        <dbReference type="ARBA" id="ARBA00001966"/>
    </source>
</evidence>
<comment type="caution">
    <text evidence="11">The sequence shown here is derived from an EMBL/GenBank/DDBJ whole genome shotgun (WGS) entry which is preliminary data.</text>
</comment>
<dbReference type="PROSITE" id="PS51918">
    <property type="entry name" value="RADICAL_SAM"/>
    <property type="match status" value="1"/>
</dbReference>
<dbReference type="NCBIfam" id="TIGR04041">
    <property type="entry name" value="activase_YjjW"/>
    <property type="match status" value="1"/>
</dbReference>
<dbReference type="InterPro" id="IPR034457">
    <property type="entry name" value="Organic_radical-activating"/>
</dbReference>
<dbReference type="PROSITE" id="PS00198">
    <property type="entry name" value="4FE4S_FER_1"/>
    <property type="match status" value="2"/>
</dbReference>
<dbReference type="SFLD" id="SFLDS00029">
    <property type="entry name" value="Radical_SAM"/>
    <property type="match status" value="1"/>
</dbReference>
<dbReference type="Gene3D" id="3.20.20.70">
    <property type="entry name" value="Aldolase class I"/>
    <property type="match status" value="1"/>
</dbReference>
<comment type="cofactor">
    <cofactor evidence="1">
        <name>[4Fe-4S] cluster</name>
        <dbReference type="ChEBI" id="CHEBI:49883"/>
    </cofactor>
</comment>
<dbReference type="InterPro" id="IPR012839">
    <property type="entry name" value="Organic_radical_activase"/>
</dbReference>
<dbReference type="InterPro" id="IPR013785">
    <property type="entry name" value="Aldolase_TIM"/>
</dbReference>
<dbReference type="EMBL" id="FOSK01000005">
    <property type="protein sequence ID" value="SFK48476.1"/>
    <property type="molecule type" value="Genomic_DNA"/>
</dbReference>
<feature type="domain" description="4Fe-4S ferredoxin-type" evidence="9">
    <location>
        <begin position="34"/>
        <end position="66"/>
    </location>
</feature>
<dbReference type="RefSeq" id="WP_093519675.1">
    <property type="nucleotide sequence ID" value="NZ_FOSK01000005.1"/>
</dbReference>
<proteinExistence type="inferred from homology"/>
<dbReference type="InterPro" id="IPR058240">
    <property type="entry name" value="rSAM_sf"/>
</dbReference>
<accession>A0A1I3ZXW2</accession>
<dbReference type="SFLD" id="SFLDG01118">
    <property type="entry name" value="activating_enzymes__group_2"/>
    <property type="match status" value="1"/>
</dbReference>
<evidence type="ECO:0000313" key="12">
    <source>
        <dbReference type="Proteomes" id="UP000199598"/>
    </source>
</evidence>
<keyword evidence="6" id="KW-0560">Oxidoreductase</keyword>
<dbReference type="InterPro" id="IPR017896">
    <property type="entry name" value="4Fe4S_Fe-S-bd"/>
</dbReference>
<dbReference type="PANTHER" id="PTHR30352:SF13">
    <property type="entry name" value="GLYCYL-RADICAL ENZYME ACTIVATING ENZYME YJJW-RELATED"/>
    <property type="match status" value="1"/>
</dbReference>
<dbReference type="PIRSF" id="PIRSF000371">
    <property type="entry name" value="PFL_act_enz"/>
    <property type="match status" value="1"/>
</dbReference>
<dbReference type="SFLD" id="SFLDG01066">
    <property type="entry name" value="organic_radical-activating_enz"/>
    <property type="match status" value="1"/>
</dbReference>
<dbReference type="Pfam" id="PF00037">
    <property type="entry name" value="Fer4"/>
    <property type="match status" value="1"/>
</dbReference>
<evidence type="ECO:0000259" key="10">
    <source>
        <dbReference type="PROSITE" id="PS51918"/>
    </source>
</evidence>
<evidence type="ECO:0000256" key="4">
    <source>
        <dbReference type="ARBA" id="ARBA00022691"/>
    </source>
</evidence>
<feature type="domain" description="Radical SAM core" evidence="10">
    <location>
        <begin position="17"/>
        <end position="288"/>
    </location>
</feature>
<evidence type="ECO:0000256" key="2">
    <source>
        <dbReference type="ARBA" id="ARBA00009777"/>
    </source>
</evidence>
<evidence type="ECO:0000256" key="6">
    <source>
        <dbReference type="ARBA" id="ARBA00023002"/>
    </source>
</evidence>
<evidence type="ECO:0000256" key="5">
    <source>
        <dbReference type="ARBA" id="ARBA00022723"/>
    </source>
</evidence>
<dbReference type="InterPro" id="IPR017900">
    <property type="entry name" value="4Fe4S_Fe_S_CS"/>
</dbReference>
<evidence type="ECO:0000256" key="8">
    <source>
        <dbReference type="ARBA" id="ARBA00023014"/>
    </source>
</evidence>
<keyword evidence="7" id="KW-0408">Iron</keyword>
<keyword evidence="12" id="KW-1185">Reference proteome</keyword>
<dbReference type="InterPro" id="IPR007197">
    <property type="entry name" value="rSAM"/>
</dbReference>
<dbReference type="InterPro" id="IPR040074">
    <property type="entry name" value="BssD/PflA/YjjW"/>
</dbReference>
<reference evidence="11 12" key="1">
    <citation type="submission" date="2016-10" db="EMBL/GenBank/DDBJ databases">
        <authorList>
            <person name="Varghese N."/>
            <person name="Submissions S."/>
        </authorList>
    </citation>
    <scope>NUCLEOTIDE SEQUENCE [LARGE SCALE GENOMIC DNA]</scope>
    <source>
        <strain evidence="11 12">DSM 16392</strain>
    </source>
</reference>
<feature type="domain" description="4Fe-4S ferredoxin-type" evidence="9">
    <location>
        <begin position="67"/>
        <end position="96"/>
    </location>
</feature>
<comment type="similarity">
    <text evidence="2">Belongs to the organic radical-activating enzymes family.</text>
</comment>
<dbReference type="SUPFAM" id="SSF54862">
    <property type="entry name" value="4Fe-4S ferredoxins"/>
    <property type="match status" value="1"/>
</dbReference>